<keyword evidence="2" id="KW-0238">DNA-binding</keyword>
<dbReference type="Proteomes" id="UP000002359">
    <property type="component" value="Chromosome"/>
</dbReference>
<dbReference type="PANTHER" id="PTHR43537">
    <property type="entry name" value="TRANSCRIPTIONAL REGULATOR, GNTR FAMILY"/>
    <property type="match status" value="1"/>
</dbReference>
<dbReference type="AlphaFoldDB" id="D5AI14"/>
<evidence type="ECO:0000313" key="6">
    <source>
        <dbReference type="Proteomes" id="UP000002359"/>
    </source>
</evidence>
<dbReference type="EMBL" id="CP000837">
    <property type="protein sequence ID" value="ADE31479.1"/>
    <property type="molecule type" value="Genomic_DNA"/>
</dbReference>
<dbReference type="KEGG" id="ssw:SSGZ1_1022"/>
<dbReference type="SMART" id="SM00895">
    <property type="entry name" value="FCD"/>
    <property type="match status" value="1"/>
</dbReference>
<dbReference type="InterPro" id="IPR008920">
    <property type="entry name" value="TF_FadR/GntR_C"/>
</dbReference>
<evidence type="ECO:0000256" key="2">
    <source>
        <dbReference type="ARBA" id="ARBA00023125"/>
    </source>
</evidence>
<dbReference type="GO" id="GO:0003700">
    <property type="term" value="F:DNA-binding transcription factor activity"/>
    <property type="evidence" value="ECO:0007669"/>
    <property type="project" value="InterPro"/>
</dbReference>
<dbReference type="InterPro" id="IPR000524">
    <property type="entry name" value="Tscrpt_reg_HTH_GntR"/>
</dbReference>
<dbReference type="Gene3D" id="1.10.10.10">
    <property type="entry name" value="Winged helix-like DNA-binding domain superfamily/Winged helix DNA-binding domain"/>
    <property type="match status" value="1"/>
</dbReference>
<dbReference type="Pfam" id="PF00392">
    <property type="entry name" value="GntR"/>
    <property type="match status" value="1"/>
</dbReference>
<dbReference type="PRINTS" id="PR00035">
    <property type="entry name" value="HTHGNTR"/>
</dbReference>
<evidence type="ECO:0000313" key="5">
    <source>
        <dbReference type="EMBL" id="ADE31479.1"/>
    </source>
</evidence>
<dbReference type="CDD" id="cd07377">
    <property type="entry name" value="WHTH_GntR"/>
    <property type="match status" value="1"/>
</dbReference>
<dbReference type="SUPFAM" id="SSF46785">
    <property type="entry name" value="Winged helix' DNA-binding domain"/>
    <property type="match status" value="1"/>
</dbReference>
<dbReference type="SMART" id="SM00345">
    <property type="entry name" value="HTH_GNTR"/>
    <property type="match status" value="1"/>
</dbReference>
<dbReference type="InterPro" id="IPR036390">
    <property type="entry name" value="WH_DNA-bd_sf"/>
</dbReference>
<name>D5AI14_STRGZ</name>
<evidence type="ECO:0000259" key="4">
    <source>
        <dbReference type="PROSITE" id="PS50949"/>
    </source>
</evidence>
<dbReference type="Gene3D" id="1.20.120.530">
    <property type="entry name" value="GntR ligand-binding domain-like"/>
    <property type="match status" value="1"/>
</dbReference>
<dbReference type="InterPro" id="IPR011711">
    <property type="entry name" value="GntR_C"/>
</dbReference>
<dbReference type="HOGENOM" id="CLU_017584_9_2_9"/>
<dbReference type="GO" id="GO:0003677">
    <property type="term" value="F:DNA binding"/>
    <property type="evidence" value="ECO:0007669"/>
    <property type="project" value="UniProtKB-KW"/>
</dbReference>
<organism evidence="5 6">
    <name type="scientific">Streptococcus suis (strain GZ1)</name>
    <dbReference type="NCBI Taxonomy" id="423211"/>
    <lineage>
        <taxon>Bacteria</taxon>
        <taxon>Bacillati</taxon>
        <taxon>Bacillota</taxon>
        <taxon>Bacilli</taxon>
        <taxon>Lactobacillales</taxon>
        <taxon>Streptococcaceae</taxon>
        <taxon>Streptococcus</taxon>
    </lineage>
</organism>
<proteinExistence type="predicted"/>
<dbReference type="Pfam" id="PF07729">
    <property type="entry name" value="FCD"/>
    <property type="match status" value="1"/>
</dbReference>
<gene>
    <name evidence="5" type="ordered locus">SSGZ1_1022</name>
</gene>
<feature type="domain" description="HTH gntR-type" evidence="4">
    <location>
        <begin position="10"/>
        <end position="78"/>
    </location>
</feature>
<protein>
    <submittedName>
        <fullName evidence="5">Regulatory protein, GntR</fullName>
    </submittedName>
</protein>
<evidence type="ECO:0000256" key="1">
    <source>
        <dbReference type="ARBA" id="ARBA00023015"/>
    </source>
</evidence>
<keyword evidence="3" id="KW-0804">Transcription</keyword>
<reference evidence="5 6" key="1">
    <citation type="journal article" date="2009" name="J. Infect. Dis.">
        <title>Clinical, experimental, and genomic differences between intermediately pathogenic, highly pathogenic, and epidemic Streptococcus suis.</title>
        <authorList>
            <person name="Ye C."/>
            <person name="Zheng H."/>
            <person name="Zhang J."/>
            <person name="Jing H."/>
            <person name="Wang L."/>
            <person name="Xiong Y."/>
            <person name="Wang W."/>
            <person name="Zhou Z."/>
            <person name="Sun Q."/>
            <person name="Luo X."/>
            <person name="Du H."/>
            <person name="Gottschalk M."/>
            <person name="Xu J."/>
        </authorList>
    </citation>
    <scope>NUCLEOTIDE SEQUENCE [LARGE SCALE GENOMIC DNA]</scope>
    <source>
        <strain evidence="5 6">GZ1</strain>
    </source>
</reference>
<accession>D5AI14</accession>
<dbReference type="SUPFAM" id="SSF48008">
    <property type="entry name" value="GntR ligand-binding domain-like"/>
    <property type="match status" value="1"/>
</dbReference>
<sequence>MYWRTKHMAKPLVEKASERLLELILERGYEVGDKLPNEYELAQDLEVGRSTVREAVRSLATRNILEVRQGSGTYISSKKGVSEDPLVFSLVRDRVKLTTDLFEVRYLLEPRIAERVAQFASDEDIARLEEIVLAIEEAVAAGDTKHLELDVKFHCMLAEMSGNLAMTSLMPVINQSIHLINENYSNRQMKSDSLQAHRNILMAIKQRHPVAAYDSMLAHIISVRQVVLSEWFDKDMTLHGLNDHK</sequence>
<dbReference type="PROSITE" id="PS50949">
    <property type="entry name" value="HTH_GNTR"/>
    <property type="match status" value="1"/>
</dbReference>
<dbReference type="PANTHER" id="PTHR43537:SF5">
    <property type="entry name" value="UXU OPERON TRANSCRIPTIONAL REGULATOR"/>
    <property type="match status" value="1"/>
</dbReference>
<dbReference type="InterPro" id="IPR036388">
    <property type="entry name" value="WH-like_DNA-bd_sf"/>
</dbReference>
<keyword evidence="1" id="KW-0805">Transcription regulation</keyword>
<dbReference type="PATRIC" id="fig|423211.3.peg.1005"/>
<evidence type="ECO:0000256" key="3">
    <source>
        <dbReference type="ARBA" id="ARBA00023163"/>
    </source>
</evidence>